<keyword evidence="4" id="KW-1185">Reference proteome</keyword>
<feature type="compositionally biased region" description="Gly residues" evidence="1">
    <location>
        <begin position="254"/>
        <end position="264"/>
    </location>
</feature>
<dbReference type="EMBL" id="PYGE01000004">
    <property type="protein sequence ID" value="PSL05201.1"/>
    <property type="molecule type" value="Genomic_DNA"/>
</dbReference>
<feature type="domain" description="Aminoglycoside phosphotransferase" evidence="2">
    <location>
        <begin position="112"/>
        <end position="171"/>
    </location>
</feature>
<dbReference type="OrthoDB" id="236897at2"/>
<dbReference type="InterPro" id="IPR002575">
    <property type="entry name" value="Aminoglycoside_PTrfase"/>
</dbReference>
<reference evidence="3 4" key="1">
    <citation type="submission" date="2018-03" db="EMBL/GenBank/DDBJ databases">
        <title>Genomic Encyclopedia of Archaeal and Bacterial Type Strains, Phase II (KMG-II): from individual species to whole genera.</title>
        <authorList>
            <person name="Goeker M."/>
        </authorList>
    </citation>
    <scope>NUCLEOTIDE SEQUENCE [LARGE SCALE GENOMIC DNA]</scope>
    <source>
        <strain evidence="3 4">DSM 45211</strain>
    </source>
</reference>
<proteinExistence type="predicted"/>
<evidence type="ECO:0000313" key="4">
    <source>
        <dbReference type="Proteomes" id="UP000243528"/>
    </source>
</evidence>
<evidence type="ECO:0000313" key="3">
    <source>
        <dbReference type="EMBL" id="PSL05201.1"/>
    </source>
</evidence>
<dbReference type="Proteomes" id="UP000243528">
    <property type="component" value="Unassembled WGS sequence"/>
</dbReference>
<dbReference type="Pfam" id="PF01636">
    <property type="entry name" value="APH"/>
    <property type="match status" value="1"/>
</dbReference>
<gene>
    <name evidence="3" type="ORF">CLV30_10467</name>
</gene>
<organism evidence="3 4">
    <name type="scientific">Haloactinopolyspora alba</name>
    <dbReference type="NCBI Taxonomy" id="648780"/>
    <lineage>
        <taxon>Bacteria</taxon>
        <taxon>Bacillati</taxon>
        <taxon>Actinomycetota</taxon>
        <taxon>Actinomycetes</taxon>
        <taxon>Jiangellales</taxon>
        <taxon>Jiangellaceae</taxon>
        <taxon>Haloactinopolyspora</taxon>
    </lineage>
</organism>
<dbReference type="Gene3D" id="3.90.1200.10">
    <property type="match status" value="1"/>
</dbReference>
<comment type="caution">
    <text evidence="3">The sequence shown here is derived from an EMBL/GenBank/DDBJ whole genome shotgun (WGS) entry which is preliminary data.</text>
</comment>
<feature type="compositionally biased region" description="Low complexity" evidence="1">
    <location>
        <begin position="265"/>
        <end position="274"/>
    </location>
</feature>
<accession>A0A2P8E6T9</accession>
<protein>
    <submittedName>
        <fullName evidence="3">Phosphotransferase family enzyme</fullName>
    </submittedName>
</protein>
<keyword evidence="3" id="KW-0808">Transferase</keyword>
<feature type="region of interest" description="Disordered" evidence="1">
    <location>
        <begin position="251"/>
        <end position="274"/>
    </location>
</feature>
<dbReference type="SUPFAM" id="SSF56112">
    <property type="entry name" value="Protein kinase-like (PK-like)"/>
    <property type="match status" value="1"/>
</dbReference>
<evidence type="ECO:0000256" key="1">
    <source>
        <dbReference type="SAM" id="MobiDB-lite"/>
    </source>
</evidence>
<dbReference type="InterPro" id="IPR011009">
    <property type="entry name" value="Kinase-like_dom_sf"/>
</dbReference>
<name>A0A2P8E6T9_9ACTN</name>
<dbReference type="AlphaFoldDB" id="A0A2P8E6T9"/>
<dbReference type="GO" id="GO:0016740">
    <property type="term" value="F:transferase activity"/>
    <property type="evidence" value="ECO:0007669"/>
    <property type="project" value="UniProtKB-KW"/>
</dbReference>
<sequence>MRDGAALPGGNVSGARRSGDVVLRPAGPWTPAVHALLGHLQRAGLDGVPRVVGVDEGGREMLTYIPGRSIDPDAEIVSDALLVSGVRWLRRFHDAVRDFRPAGPVRWRHGTRELAADEIVCHNDPGAYNWIADGDRVVGVIDWDMAGPGVPTDDLAFMVWMSLPLLRPLPLHDVVRRLRLMADAYGGPAPGEILRQVDRRMTLAADNIEAGQRRGDPGLLNLAAIGEPERTRTALRGLRARLPEIEAAVASSGSAGGVGPGGDGTTRIGGPLGP</sequence>
<evidence type="ECO:0000259" key="2">
    <source>
        <dbReference type="Pfam" id="PF01636"/>
    </source>
</evidence>